<dbReference type="AlphaFoldDB" id="A0AAW9K767"/>
<name>A0AAW9K767_CARML</name>
<keyword evidence="1 7" id="KW-0597">Phosphoprotein</keyword>
<dbReference type="InterPro" id="IPR001789">
    <property type="entry name" value="Sig_transdc_resp-reg_receiver"/>
</dbReference>
<evidence type="ECO:0000259" key="10">
    <source>
        <dbReference type="PROSITE" id="PS51755"/>
    </source>
</evidence>
<evidence type="ECO:0000256" key="7">
    <source>
        <dbReference type="PROSITE-ProRule" id="PRU00169"/>
    </source>
</evidence>
<dbReference type="GO" id="GO:0032993">
    <property type="term" value="C:protein-DNA complex"/>
    <property type="evidence" value="ECO:0007669"/>
    <property type="project" value="TreeGrafter"/>
</dbReference>
<keyword evidence="3" id="KW-0805">Transcription regulation</keyword>
<accession>A0AAW9K767</accession>
<dbReference type="RefSeq" id="WP_322809680.1">
    <property type="nucleotide sequence ID" value="NZ_JAVBVO010000005.1"/>
</dbReference>
<comment type="caution">
    <text evidence="11">The sequence shown here is derived from an EMBL/GenBank/DDBJ whole genome shotgun (WGS) entry which is preliminary data.</text>
</comment>
<dbReference type="EMBL" id="JAVBVO010000005">
    <property type="protein sequence ID" value="MDZ5760420.1"/>
    <property type="molecule type" value="Genomic_DNA"/>
</dbReference>
<feature type="domain" description="Response regulatory" evidence="9">
    <location>
        <begin position="4"/>
        <end position="117"/>
    </location>
</feature>
<dbReference type="Pfam" id="PF00486">
    <property type="entry name" value="Trans_reg_C"/>
    <property type="match status" value="1"/>
</dbReference>
<dbReference type="GO" id="GO:0006355">
    <property type="term" value="P:regulation of DNA-templated transcription"/>
    <property type="evidence" value="ECO:0007669"/>
    <property type="project" value="InterPro"/>
</dbReference>
<evidence type="ECO:0000256" key="8">
    <source>
        <dbReference type="PROSITE-ProRule" id="PRU01091"/>
    </source>
</evidence>
<evidence type="ECO:0000256" key="5">
    <source>
        <dbReference type="ARBA" id="ARBA00023159"/>
    </source>
</evidence>
<evidence type="ECO:0000313" key="12">
    <source>
        <dbReference type="Proteomes" id="UP001290462"/>
    </source>
</evidence>
<dbReference type="SUPFAM" id="SSF52172">
    <property type="entry name" value="CheY-like"/>
    <property type="match status" value="1"/>
</dbReference>
<protein>
    <submittedName>
        <fullName evidence="11">Response regulator transcription factor</fullName>
    </submittedName>
</protein>
<feature type="modified residue" description="4-aspartylphosphate" evidence="7">
    <location>
        <position position="53"/>
    </location>
</feature>
<dbReference type="PANTHER" id="PTHR48111:SF40">
    <property type="entry name" value="PHOSPHATE REGULON TRANSCRIPTIONAL REGULATORY PROTEIN PHOB"/>
    <property type="match status" value="1"/>
</dbReference>
<dbReference type="InterPro" id="IPR036388">
    <property type="entry name" value="WH-like_DNA-bd_sf"/>
</dbReference>
<dbReference type="GO" id="GO:0000156">
    <property type="term" value="F:phosphorelay response regulator activity"/>
    <property type="evidence" value="ECO:0007669"/>
    <property type="project" value="TreeGrafter"/>
</dbReference>
<reference evidence="11" key="1">
    <citation type="submission" date="2023-08" db="EMBL/GenBank/DDBJ databases">
        <title>Genomic characterization of piscicolin 126 produced by Carnobacterium maltaromaticum CM22 strain isolated from salmon (Salmo salar).</title>
        <authorList>
            <person name="Gonzalez-Gragera E."/>
            <person name="Garcia-Lopez J.D."/>
            <person name="Teso-Perez C."/>
            <person name="Gimenez-Hernandez I."/>
            <person name="Peralta-Sanchez J.M."/>
            <person name="Valdivia E."/>
            <person name="Montalban-Lopez M."/>
            <person name="Martin-Platero A.M."/>
            <person name="Banos A."/>
            <person name="Martinez-Bueno M."/>
        </authorList>
    </citation>
    <scope>NUCLEOTIDE SEQUENCE</scope>
    <source>
        <strain evidence="11">CM22</strain>
    </source>
</reference>
<keyword evidence="5" id="KW-0010">Activator</keyword>
<dbReference type="CDD" id="cd00383">
    <property type="entry name" value="trans_reg_C"/>
    <property type="match status" value="1"/>
</dbReference>
<dbReference type="GO" id="GO:0000976">
    <property type="term" value="F:transcription cis-regulatory region binding"/>
    <property type="evidence" value="ECO:0007669"/>
    <property type="project" value="TreeGrafter"/>
</dbReference>
<evidence type="ECO:0000313" key="11">
    <source>
        <dbReference type="EMBL" id="MDZ5760420.1"/>
    </source>
</evidence>
<dbReference type="Gene3D" id="1.10.10.10">
    <property type="entry name" value="Winged helix-like DNA-binding domain superfamily/Winged helix DNA-binding domain"/>
    <property type="match status" value="1"/>
</dbReference>
<dbReference type="InterPro" id="IPR001867">
    <property type="entry name" value="OmpR/PhoB-type_DNA-bd"/>
</dbReference>
<evidence type="ECO:0000259" key="9">
    <source>
        <dbReference type="PROSITE" id="PS50110"/>
    </source>
</evidence>
<dbReference type="Gene3D" id="3.40.50.2300">
    <property type="match status" value="1"/>
</dbReference>
<dbReference type="InterPro" id="IPR011006">
    <property type="entry name" value="CheY-like_superfamily"/>
</dbReference>
<dbReference type="Pfam" id="PF00072">
    <property type="entry name" value="Response_reg"/>
    <property type="match status" value="1"/>
</dbReference>
<feature type="DNA-binding region" description="OmpR/PhoB-type" evidence="8">
    <location>
        <begin position="131"/>
        <end position="230"/>
    </location>
</feature>
<sequence>MNYTVLIVENKQEANQKIAEELFASGYHIRLANSSETVDEELKKQTPDLLLIDSCSITQQELGALLKKGQKNVVPILVITNKESQEKVLRLLGVKKEAYITSPFEINDLIKQICKLVGHQSSNTLNNQNQFSGTRIGDLVVNIEKMLVKKETVEIELTTTEFKILKYLMQHPNQVVTKERIYRSIWQEDYHEGENSINVHICNLKKKIETFPSKPQYIKTVWGKGYMLEWS</sequence>
<evidence type="ECO:0000256" key="6">
    <source>
        <dbReference type="ARBA" id="ARBA00023163"/>
    </source>
</evidence>
<evidence type="ECO:0000256" key="4">
    <source>
        <dbReference type="ARBA" id="ARBA00023125"/>
    </source>
</evidence>
<dbReference type="FunFam" id="1.10.10.10:FF:000018">
    <property type="entry name" value="DNA-binding response regulator ResD"/>
    <property type="match status" value="1"/>
</dbReference>
<proteinExistence type="predicted"/>
<feature type="domain" description="OmpR/PhoB-type" evidence="10">
    <location>
        <begin position="131"/>
        <end position="230"/>
    </location>
</feature>
<dbReference type="Proteomes" id="UP001290462">
    <property type="component" value="Unassembled WGS sequence"/>
</dbReference>
<dbReference type="InterPro" id="IPR016032">
    <property type="entry name" value="Sig_transdc_resp-reg_C-effctor"/>
</dbReference>
<evidence type="ECO:0000256" key="2">
    <source>
        <dbReference type="ARBA" id="ARBA00023012"/>
    </source>
</evidence>
<organism evidence="11 12">
    <name type="scientific">Carnobacterium maltaromaticum</name>
    <name type="common">Carnobacterium piscicola</name>
    <dbReference type="NCBI Taxonomy" id="2751"/>
    <lineage>
        <taxon>Bacteria</taxon>
        <taxon>Bacillati</taxon>
        <taxon>Bacillota</taxon>
        <taxon>Bacilli</taxon>
        <taxon>Lactobacillales</taxon>
        <taxon>Carnobacteriaceae</taxon>
        <taxon>Carnobacterium</taxon>
    </lineage>
</organism>
<dbReference type="InterPro" id="IPR039420">
    <property type="entry name" value="WalR-like"/>
</dbReference>
<dbReference type="PANTHER" id="PTHR48111">
    <property type="entry name" value="REGULATOR OF RPOS"/>
    <property type="match status" value="1"/>
</dbReference>
<keyword evidence="6" id="KW-0804">Transcription</keyword>
<gene>
    <name evidence="11" type="ORF">RAK27_17405</name>
</gene>
<keyword evidence="4 8" id="KW-0238">DNA-binding</keyword>
<dbReference type="PROSITE" id="PS51755">
    <property type="entry name" value="OMPR_PHOB"/>
    <property type="match status" value="1"/>
</dbReference>
<dbReference type="GO" id="GO:0005829">
    <property type="term" value="C:cytosol"/>
    <property type="evidence" value="ECO:0007669"/>
    <property type="project" value="TreeGrafter"/>
</dbReference>
<evidence type="ECO:0000256" key="1">
    <source>
        <dbReference type="ARBA" id="ARBA00022553"/>
    </source>
</evidence>
<dbReference type="SUPFAM" id="SSF46894">
    <property type="entry name" value="C-terminal effector domain of the bipartite response regulators"/>
    <property type="match status" value="1"/>
</dbReference>
<evidence type="ECO:0000256" key="3">
    <source>
        <dbReference type="ARBA" id="ARBA00023015"/>
    </source>
</evidence>
<keyword evidence="2" id="KW-0902">Two-component regulatory system</keyword>
<dbReference type="PROSITE" id="PS50110">
    <property type="entry name" value="RESPONSE_REGULATORY"/>
    <property type="match status" value="1"/>
</dbReference>
<dbReference type="SMART" id="SM00862">
    <property type="entry name" value="Trans_reg_C"/>
    <property type="match status" value="1"/>
</dbReference>